<dbReference type="RefSeq" id="WP_260990321.1">
    <property type="nucleotide sequence ID" value="NZ_CP104450.1"/>
</dbReference>
<proteinExistence type="predicted"/>
<organism evidence="1 2">
    <name type="scientific">Raoultella ornithinolytica</name>
    <name type="common">Klebsiella ornithinolytica</name>
    <dbReference type="NCBI Taxonomy" id="54291"/>
    <lineage>
        <taxon>Bacteria</taxon>
        <taxon>Pseudomonadati</taxon>
        <taxon>Pseudomonadota</taxon>
        <taxon>Gammaproteobacteria</taxon>
        <taxon>Enterobacterales</taxon>
        <taxon>Enterobacteriaceae</taxon>
        <taxon>Klebsiella/Raoultella group</taxon>
        <taxon>Raoultella</taxon>
    </lineage>
</organism>
<dbReference type="Proteomes" id="UP001064206">
    <property type="component" value="Chromosome"/>
</dbReference>
<name>A0A9Q9JET0_RAOOR</name>
<protein>
    <submittedName>
        <fullName evidence="1">Uncharacterized protein</fullName>
    </submittedName>
</protein>
<reference evidence="1" key="1">
    <citation type="submission" date="2022-09" db="EMBL/GenBank/DDBJ databases">
        <title>Multidrug resistance Raoultella ornithinolytica Strain MQB_Silv_108.</title>
        <authorList>
            <person name="Quintela-Baluja M."/>
        </authorList>
    </citation>
    <scope>NUCLEOTIDE SEQUENCE</scope>
    <source>
        <strain evidence="1">MQB_Silv_108</strain>
    </source>
</reference>
<evidence type="ECO:0000313" key="1">
    <source>
        <dbReference type="EMBL" id="UXE37297.1"/>
    </source>
</evidence>
<gene>
    <name evidence="1" type="ORF">N2J37_22650</name>
</gene>
<dbReference type="EMBL" id="CP104450">
    <property type="protein sequence ID" value="UXE37297.1"/>
    <property type="molecule type" value="Genomic_DNA"/>
</dbReference>
<sequence length="69" mass="7492">MQLKILGVGNSPLLSIKVKTLDDANLLNVSALARKLGVHRSTFLSRVATHGLEAAILYYATEQKLKDVS</sequence>
<accession>A0A9Q9JET0</accession>
<dbReference type="AlphaFoldDB" id="A0A9Q9JET0"/>
<evidence type="ECO:0000313" key="2">
    <source>
        <dbReference type="Proteomes" id="UP001064206"/>
    </source>
</evidence>